<dbReference type="VEuPathDB" id="PlasmoDB:PVVCY_0501310"/>
<feature type="compositionally biased region" description="Basic and acidic residues" evidence="2">
    <location>
        <begin position="90"/>
        <end position="108"/>
    </location>
</feature>
<dbReference type="AlphaFoldDB" id="A0A449BP60"/>
<evidence type="ECO:0000313" key="5">
    <source>
        <dbReference type="Proteomes" id="UP000290582"/>
    </source>
</evidence>
<feature type="domain" description="RRM" evidence="3">
    <location>
        <begin position="8"/>
        <end position="83"/>
    </location>
</feature>
<accession>A0A449BP60</accession>
<evidence type="ECO:0000256" key="2">
    <source>
        <dbReference type="SAM" id="MobiDB-lite"/>
    </source>
</evidence>
<organism evidence="4 5">
    <name type="scientific">Plasmodium vinckei vinckei</name>
    <dbReference type="NCBI Taxonomy" id="54757"/>
    <lineage>
        <taxon>Eukaryota</taxon>
        <taxon>Sar</taxon>
        <taxon>Alveolata</taxon>
        <taxon>Apicomplexa</taxon>
        <taxon>Aconoidasida</taxon>
        <taxon>Haemosporida</taxon>
        <taxon>Plasmodiidae</taxon>
        <taxon>Plasmodium</taxon>
        <taxon>Plasmodium (Vinckeia)</taxon>
    </lineage>
</organism>
<dbReference type="GO" id="GO:0003723">
    <property type="term" value="F:RNA binding"/>
    <property type="evidence" value="ECO:0007669"/>
    <property type="project" value="UniProtKB-UniRule"/>
</dbReference>
<keyword evidence="1" id="KW-0694">RNA-binding</keyword>
<dbReference type="InterPro" id="IPR035979">
    <property type="entry name" value="RBD_domain_sf"/>
</dbReference>
<dbReference type="RefSeq" id="XP_037490215.1">
    <property type="nucleotide sequence ID" value="XM_037635028.1"/>
</dbReference>
<dbReference type="InterPro" id="IPR031721">
    <property type="entry name" value="Partial_CstF"/>
</dbReference>
<gene>
    <name evidence="4" type="ORF">PVVCY_0501310</name>
</gene>
<feature type="compositionally biased region" description="Low complexity" evidence="2">
    <location>
        <begin position="109"/>
        <end position="130"/>
    </location>
</feature>
<name>A0A449BP60_PLAVN</name>
<dbReference type="SUPFAM" id="SSF54928">
    <property type="entry name" value="RNA-binding domain, RBD"/>
    <property type="match status" value="1"/>
</dbReference>
<dbReference type="OrthoDB" id="1748655at2759"/>
<dbReference type="PROSITE" id="PS50102">
    <property type="entry name" value="RRM"/>
    <property type="match status" value="1"/>
</dbReference>
<dbReference type="CDD" id="cd00590">
    <property type="entry name" value="RRM_SF"/>
    <property type="match status" value="1"/>
</dbReference>
<dbReference type="InterPro" id="IPR012677">
    <property type="entry name" value="Nucleotide-bd_a/b_plait_sf"/>
</dbReference>
<dbReference type="Pfam" id="PF15861">
    <property type="entry name" value="partial_CstF"/>
    <property type="match status" value="1"/>
</dbReference>
<evidence type="ECO:0000256" key="1">
    <source>
        <dbReference type="PROSITE-ProRule" id="PRU00176"/>
    </source>
</evidence>
<dbReference type="Gene3D" id="3.30.70.330">
    <property type="match status" value="1"/>
</dbReference>
<sequence length="619" mass="72064">MVDNQDINIFFASNLPYEATENSLKEYFSPHLDLTFTNLKRTKYGVKSSYGYLHFRNKKEDVISFIENNVYQNHKIWIEIFQGGVCEQEDVGKDEENSEEEKSQEIGKNENGQENGNNENGQENGNNENGQENDKNDMTNSEIWRNIQFDKKMEIINKNGDITKYGQSIIENMNMYDIILIINRLQELIRASPQTAIQMLNENKKIYYSFVHSLFLLGILNIGANKLNEDELILSNFHKIKSKLQYLFLNKKENIETDNTLDEDLIYENKIDEHNSNTQNKLYNLNEEDCSNSLYNLIKKKRNDNYKEQNEYGLYSSDKKKLKTKINELNNNQEYENYNNEKTDLVPNSYGNVLYSFISSKSSKQNVNEKKTLYNKSDINKSGLYGKGLYSLNSKNKKGKDINNDVNNELNQNTYVIEPDQDMNVKNTFENKKMKNNLNIDKTNYYNVEDNEKENGTNGYDEDEAIVNSNQNNPRIKGFDFGKNLIKKINTSNGQRRGIKLIDRTNNEDNAEENGIKIKNVYNIQDETNKKDKHKKTIFDSQSSINLKKALEKINLTISAIPEAEEKLVKEVINQKDILQNILASKYPDMLKWNNEQLLRVLSLRKSLKKKGYTIHGPI</sequence>
<dbReference type="Proteomes" id="UP000290582">
    <property type="component" value="Chromosome PVVCY_05"/>
</dbReference>
<evidence type="ECO:0000313" key="4">
    <source>
        <dbReference type="EMBL" id="VEV55246.1"/>
    </source>
</evidence>
<dbReference type="GeneID" id="19962063"/>
<reference evidence="4 5" key="1">
    <citation type="submission" date="2019-01" db="EMBL/GenBank/DDBJ databases">
        <authorList>
            <person name="Ramaprasad A."/>
        </authorList>
    </citation>
    <scope>NUCLEOTIDE SEQUENCE [LARGE SCALE GENOMIC DNA]</scope>
</reference>
<dbReference type="EMBL" id="LR215061">
    <property type="protein sequence ID" value="VEV55246.1"/>
    <property type="molecule type" value="Genomic_DNA"/>
</dbReference>
<evidence type="ECO:0000259" key="3">
    <source>
        <dbReference type="PROSITE" id="PS50102"/>
    </source>
</evidence>
<feature type="region of interest" description="Disordered" evidence="2">
    <location>
        <begin position="90"/>
        <end position="140"/>
    </location>
</feature>
<protein>
    <recommendedName>
        <fullName evidence="3">RRM domain-containing protein</fullName>
    </recommendedName>
</protein>
<dbReference type="KEGG" id="pvv:PVVCY_0501310"/>
<proteinExistence type="predicted"/>
<dbReference type="InterPro" id="IPR000504">
    <property type="entry name" value="RRM_dom"/>
</dbReference>